<evidence type="ECO:0000313" key="2">
    <source>
        <dbReference type="Proteomes" id="UP000828941"/>
    </source>
</evidence>
<proteinExistence type="predicted"/>
<dbReference type="Proteomes" id="UP000828941">
    <property type="component" value="Chromosome 14"/>
</dbReference>
<protein>
    <submittedName>
        <fullName evidence="1">Uncharacterized protein</fullName>
    </submittedName>
</protein>
<comment type="caution">
    <text evidence="1">The sequence shown here is derived from an EMBL/GenBank/DDBJ whole genome shotgun (WGS) entry which is preliminary data.</text>
</comment>
<keyword evidence="2" id="KW-1185">Reference proteome</keyword>
<evidence type="ECO:0000313" key="1">
    <source>
        <dbReference type="EMBL" id="KAI4297568.1"/>
    </source>
</evidence>
<organism evidence="1 2">
    <name type="scientific">Bauhinia variegata</name>
    <name type="common">Purple orchid tree</name>
    <name type="synonym">Phanera variegata</name>
    <dbReference type="NCBI Taxonomy" id="167791"/>
    <lineage>
        <taxon>Eukaryota</taxon>
        <taxon>Viridiplantae</taxon>
        <taxon>Streptophyta</taxon>
        <taxon>Embryophyta</taxon>
        <taxon>Tracheophyta</taxon>
        <taxon>Spermatophyta</taxon>
        <taxon>Magnoliopsida</taxon>
        <taxon>eudicotyledons</taxon>
        <taxon>Gunneridae</taxon>
        <taxon>Pentapetalae</taxon>
        <taxon>rosids</taxon>
        <taxon>fabids</taxon>
        <taxon>Fabales</taxon>
        <taxon>Fabaceae</taxon>
        <taxon>Cercidoideae</taxon>
        <taxon>Cercideae</taxon>
        <taxon>Bauhiniinae</taxon>
        <taxon>Bauhinia</taxon>
    </lineage>
</organism>
<accession>A0ACB9KK55</accession>
<dbReference type="EMBL" id="CM039439">
    <property type="protein sequence ID" value="KAI4297568.1"/>
    <property type="molecule type" value="Genomic_DNA"/>
</dbReference>
<reference evidence="1 2" key="1">
    <citation type="journal article" date="2022" name="DNA Res.">
        <title>Chromosomal-level genome assembly of the orchid tree Bauhinia variegata (Leguminosae; Cercidoideae) supports the allotetraploid origin hypothesis of Bauhinia.</title>
        <authorList>
            <person name="Zhong Y."/>
            <person name="Chen Y."/>
            <person name="Zheng D."/>
            <person name="Pang J."/>
            <person name="Liu Y."/>
            <person name="Luo S."/>
            <person name="Meng S."/>
            <person name="Qian L."/>
            <person name="Wei D."/>
            <person name="Dai S."/>
            <person name="Zhou R."/>
        </authorList>
    </citation>
    <scope>NUCLEOTIDE SEQUENCE [LARGE SCALE GENOMIC DNA]</scope>
    <source>
        <strain evidence="1">BV-YZ2020</strain>
    </source>
</reference>
<gene>
    <name evidence="1" type="ORF">L6164_037453</name>
</gene>
<name>A0ACB9KK55_BAUVA</name>
<sequence>MSSIWSSAVEANNFEIKLAVIQMVQNNQFLGAPNEDPNLHLSTFLEICDTFKYNRVSEEAIKLKLFSFSLRVGARRWLNSLPPSSLDTWDSLAQKFLIKYFPPSKTTKLRTEIVNFNQFDRESLYDAWERFKELLRKCSHHGMQDWLVMQVFYEGLSTNTKTVVDAAAGGAFLNKDYAEVLSLHTTLLKGNSMEAVQEEAEEVNYVGNNNPNSKTYNSGWRNHPNYSWKNLGQAAP</sequence>